<evidence type="ECO:0000256" key="6">
    <source>
        <dbReference type="ARBA" id="ARBA00022723"/>
    </source>
</evidence>
<proteinExistence type="inferred from homology"/>
<evidence type="ECO:0000256" key="3">
    <source>
        <dbReference type="ARBA" id="ARBA00010609"/>
    </source>
</evidence>
<dbReference type="PANTHER" id="PTHR24305:SF166">
    <property type="entry name" value="CYTOCHROME P450 12A4, MITOCHONDRIAL-RELATED"/>
    <property type="match status" value="1"/>
</dbReference>
<evidence type="ECO:0000256" key="7">
    <source>
        <dbReference type="ARBA" id="ARBA00023002"/>
    </source>
</evidence>
<dbReference type="GO" id="GO:0020037">
    <property type="term" value="F:heme binding"/>
    <property type="evidence" value="ECO:0007669"/>
    <property type="project" value="InterPro"/>
</dbReference>
<dbReference type="InterPro" id="IPR011707">
    <property type="entry name" value="Cu-oxidase-like_N"/>
</dbReference>
<comment type="cofactor">
    <cofactor evidence="1 11">
        <name>heme</name>
        <dbReference type="ChEBI" id="CHEBI:30413"/>
    </cofactor>
</comment>
<organism evidence="16 17">
    <name type="scientific">Bondarzewia mesenterica</name>
    <dbReference type="NCBI Taxonomy" id="1095465"/>
    <lineage>
        <taxon>Eukaryota</taxon>
        <taxon>Fungi</taxon>
        <taxon>Dikarya</taxon>
        <taxon>Basidiomycota</taxon>
        <taxon>Agaricomycotina</taxon>
        <taxon>Agaricomycetes</taxon>
        <taxon>Russulales</taxon>
        <taxon>Bondarzewiaceae</taxon>
        <taxon>Bondarzewia</taxon>
    </lineage>
</organism>
<dbReference type="Pfam" id="PF07731">
    <property type="entry name" value="Cu-oxidase_2"/>
    <property type="match status" value="1"/>
</dbReference>
<evidence type="ECO:0000256" key="10">
    <source>
        <dbReference type="ARBA" id="ARBA00023157"/>
    </source>
</evidence>
<dbReference type="PANTHER" id="PTHR24305">
    <property type="entry name" value="CYTOCHROME P450"/>
    <property type="match status" value="1"/>
</dbReference>
<feature type="domain" description="Plastocyanin-like" evidence="15">
    <location>
        <begin position="1049"/>
        <end position="1169"/>
    </location>
</feature>
<comment type="pathway">
    <text evidence="2">Secondary metabolite biosynthesis.</text>
</comment>
<reference evidence="16 17" key="1">
    <citation type="submission" date="2019-02" db="EMBL/GenBank/DDBJ databases">
        <title>Genome sequencing of the rare red list fungi Bondarzewia mesenterica.</title>
        <authorList>
            <person name="Buettner E."/>
            <person name="Kellner H."/>
        </authorList>
    </citation>
    <scope>NUCLEOTIDE SEQUENCE [LARGE SCALE GENOMIC DNA]</scope>
    <source>
        <strain evidence="16 17">DSM 108281</strain>
    </source>
</reference>
<dbReference type="PROSITE" id="PS00079">
    <property type="entry name" value="MULTICOPPER_OXIDASE1"/>
    <property type="match status" value="1"/>
</dbReference>
<evidence type="ECO:0000256" key="12">
    <source>
        <dbReference type="SAM" id="MobiDB-lite"/>
    </source>
</evidence>
<feature type="domain" description="Plastocyanin-like" evidence="14">
    <location>
        <begin position="1386"/>
        <end position="1502"/>
    </location>
</feature>
<evidence type="ECO:0000313" key="17">
    <source>
        <dbReference type="Proteomes" id="UP000310158"/>
    </source>
</evidence>
<dbReference type="PRINTS" id="PR00463">
    <property type="entry name" value="EP450I"/>
</dbReference>
<dbReference type="SUPFAM" id="SSF49503">
    <property type="entry name" value="Cupredoxins"/>
    <property type="match status" value="3"/>
</dbReference>
<keyword evidence="17" id="KW-1185">Reference proteome</keyword>
<gene>
    <name evidence="16" type="ORF">EW146_g8484</name>
</gene>
<feature type="region of interest" description="Disordered" evidence="12">
    <location>
        <begin position="1525"/>
        <end position="1544"/>
    </location>
</feature>
<evidence type="ECO:0000259" key="13">
    <source>
        <dbReference type="Pfam" id="PF00394"/>
    </source>
</evidence>
<evidence type="ECO:0000313" key="16">
    <source>
        <dbReference type="EMBL" id="THH10066.1"/>
    </source>
</evidence>
<evidence type="ECO:0000256" key="1">
    <source>
        <dbReference type="ARBA" id="ARBA00001971"/>
    </source>
</evidence>
<keyword evidence="8 11" id="KW-0408">Iron</keyword>
<evidence type="ECO:0000259" key="15">
    <source>
        <dbReference type="Pfam" id="PF07732"/>
    </source>
</evidence>
<dbReference type="Pfam" id="PF00394">
    <property type="entry name" value="Cu-oxidase"/>
    <property type="match status" value="1"/>
</dbReference>
<dbReference type="PRINTS" id="PR00385">
    <property type="entry name" value="P450"/>
</dbReference>
<feature type="binding site" description="axial binding residue" evidence="11">
    <location>
        <position position="403"/>
    </location>
    <ligand>
        <name>heme</name>
        <dbReference type="ChEBI" id="CHEBI:30413"/>
    </ligand>
    <ligandPart>
        <name>Fe</name>
        <dbReference type="ChEBI" id="CHEBI:18248"/>
    </ligandPart>
</feature>
<dbReference type="EMBL" id="SGPL01000593">
    <property type="protein sequence ID" value="THH10066.1"/>
    <property type="molecule type" value="Genomic_DNA"/>
</dbReference>
<dbReference type="SUPFAM" id="SSF48264">
    <property type="entry name" value="Cytochrome P450"/>
    <property type="match status" value="2"/>
</dbReference>
<dbReference type="Gene3D" id="2.60.40.420">
    <property type="entry name" value="Cupredoxins - blue copper proteins"/>
    <property type="match status" value="3"/>
</dbReference>
<dbReference type="FunFam" id="2.60.40.420:FF:000045">
    <property type="entry name" value="Laccase 2"/>
    <property type="match status" value="1"/>
</dbReference>
<dbReference type="Gene3D" id="1.10.630.10">
    <property type="entry name" value="Cytochrome P450"/>
    <property type="match status" value="2"/>
</dbReference>
<accession>A0A4S4LDY1</accession>
<evidence type="ECO:0000256" key="11">
    <source>
        <dbReference type="PIRSR" id="PIRSR602401-1"/>
    </source>
</evidence>
<dbReference type="Proteomes" id="UP000310158">
    <property type="component" value="Unassembled WGS sequence"/>
</dbReference>
<dbReference type="OrthoDB" id="1470350at2759"/>
<dbReference type="InterPro" id="IPR001128">
    <property type="entry name" value="Cyt_P450"/>
</dbReference>
<dbReference type="CDD" id="cd13856">
    <property type="entry name" value="CuRO_1_Tv-LCC_like"/>
    <property type="match status" value="1"/>
</dbReference>
<comment type="similarity">
    <text evidence="4">Belongs to the cytochrome P450 family.</text>
</comment>
<evidence type="ECO:0000259" key="14">
    <source>
        <dbReference type="Pfam" id="PF07731"/>
    </source>
</evidence>
<keyword evidence="10" id="KW-1015">Disulfide bond</keyword>
<evidence type="ECO:0000256" key="8">
    <source>
        <dbReference type="ARBA" id="ARBA00023004"/>
    </source>
</evidence>
<keyword evidence="9" id="KW-0503">Monooxygenase</keyword>
<keyword evidence="7" id="KW-0560">Oxidoreductase</keyword>
<evidence type="ECO:0008006" key="18">
    <source>
        <dbReference type="Google" id="ProtNLM"/>
    </source>
</evidence>
<comment type="similarity">
    <text evidence="3">Belongs to the multicopper oxidase family.</text>
</comment>
<feature type="compositionally biased region" description="Basic and acidic residues" evidence="12">
    <location>
        <begin position="1527"/>
        <end position="1536"/>
    </location>
</feature>
<dbReference type="Pfam" id="PF07732">
    <property type="entry name" value="Cu-oxidase_3"/>
    <property type="match status" value="1"/>
</dbReference>
<dbReference type="InterPro" id="IPR002401">
    <property type="entry name" value="Cyt_P450_E_grp-I"/>
</dbReference>
<name>A0A4S4LDY1_9AGAM</name>
<dbReference type="GO" id="GO:0005507">
    <property type="term" value="F:copper ion binding"/>
    <property type="evidence" value="ECO:0007669"/>
    <property type="project" value="InterPro"/>
</dbReference>
<evidence type="ECO:0000256" key="2">
    <source>
        <dbReference type="ARBA" id="ARBA00005179"/>
    </source>
</evidence>
<keyword evidence="5 11" id="KW-0349">Heme</keyword>
<dbReference type="Pfam" id="PF00067">
    <property type="entry name" value="p450"/>
    <property type="match status" value="3"/>
</dbReference>
<dbReference type="CDD" id="cd13903">
    <property type="entry name" value="CuRO_3_Tv-LCC_like"/>
    <property type="match status" value="1"/>
</dbReference>
<dbReference type="InterPro" id="IPR011706">
    <property type="entry name" value="Cu-oxidase_C"/>
</dbReference>
<keyword evidence="6 11" id="KW-0479">Metal-binding</keyword>
<comment type="caution">
    <text evidence="16">The sequence shown here is derived from an EMBL/GenBank/DDBJ whole genome shotgun (WGS) entry which is preliminary data.</text>
</comment>
<dbReference type="InterPro" id="IPR008972">
    <property type="entry name" value="Cupredoxin"/>
</dbReference>
<sequence>MFEAWAREYGVVYSLPAALGSRRIALMDPKAISHFYARDTNEYTQDEFEKMSIDMIAGKGLLWADGESHKRQRKLLAPAFSNAAIRQLTSIFTESAYKLKAAWETVIESNGSDEAIIEVQKWLDSIGLAGFSHDFATLRGKRPVVATIFDSFANDRISPFQTFFLVLAPVLPFIIRLPNQRSRQITSLTHGVGGIADEMLERTRKVGEGPDRSIIGLLLKAEGNQSELYLSQEEIMAQMKILILAGYETTSISLTWALIELCRSLDVQAKLREELMAQFGASDPTWDQLTYGLPYLDAVVHEILRLHPPVPETNRMAMTDDVLPLTTPIVTKDGKTTDRVAVAKGTTIVVPIHAVNVCEALWGPDAKEFKPERWLEDGVGKTRAAEIAGHRHLLTFVDGPRTCLGKGFAIAEFKAVLSVLVRGFAFELGEGPGTRVETTLSLFFAAAEGGGRGGDGRAVEDDDMAAASFRETDWRALIAKLTTLVLGGLILFVLSRLFGALRARARSTRLRGPANQDWVFGFGKIIRNSEDAAGMYEGWASKYGVVYSVPAALGSHRVVLMDPKAISHFYARDTNEYTQDAFQKLSIEKVAGRGLLWADGESHKRQRKLLTPAFSNAAIRQLTSIFTESAYKLKAAWEIILESNGSDEAIIEVQNWMNHISLDSIGLAGFSHDFATLHGKRPLVATIFESFANAKISPSQTLLFVLAPVLPFIIRLPNQRSKQISTLNHGMGEIADEMLDRTRKVGEGDKSIIGLLLKAEGNQSDLYLSQEEVMAQMKILILAGYETTSISLTWALIELCKHLDIQAKLREELMAQFGASDPTWDQLTYGLPYLDAVVHEILRLHPPVAEMNRMVSPSPSLPSLSISPSLFLTSQAMTDGVLPLTTPIVIKDGKTTDRVAVAKGTTIVVPIHAMNVCEVLWGPDAKEFKPERWLEDGVGKTRAAEIAGHRHLLTFVDGPRTCLGKGFAIAEFKGLSMRAIFARMIRGCTSIQSPGCDAHSYSRLPRIDRLFLSLLRVLTMPRLQSSFTLLTALISTAFAAISPVTDLHIANKQIAPDGFTRDAVLAGGTFPGPLISANKGDHFAVNVIDDLTDDTMDKVTSIHWHGIFQRTTNWADGPAFVNQCPIIPGHSFSYNFSTFEQTGTYWYHSHFAAQYCDGLRGPLVIYDPQDPYIHLYEVDNESTVITLADWYHYVSKAPGHLNPHPASTLINGLGRSSEGPALAPLAVVNVRLGSRYRFRLVSLSCDPNYQFSIDNHRLTIIEADGVLTEPLVVDELRIFAGQRYSVILNADQLIGNYWIRAIPSVGDASTTGGLNSAILRYSGALLLDPISSYTPTNPLNETNLHALEDPEAPGNPGPGEADVNINLHVTFDIDSGLYSVNGEPFVPPSVPVLLQILSGEQNAQALMPKGSVIPLPRNASVEVTVPSGAIGGDHSFSVVRSMGNDSYNYDNPVRRDVVNIGDGSIPSNVTIRFRTDNPGPWFLHCHIDWHLEAGFAIVFAEDIPDISENVQAPPEWNDLCPIYNESNEEKEVDRKPKPISVASA</sequence>
<evidence type="ECO:0000256" key="9">
    <source>
        <dbReference type="ARBA" id="ARBA00023033"/>
    </source>
</evidence>
<dbReference type="InterPro" id="IPR050121">
    <property type="entry name" value="Cytochrome_P450_monoxygenase"/>
</dbReference>
<dbReference type="InterPro" id="IPR036396">
    <property type="entry name" value="Cyt_P450_sf"/>
</dbReference>
<evidence type="ECO:0000256" key="5">
    <source>
        <dbReference type="ARBA" id="ARBA00022617"/>
    </source>
</evidence>
<dbReference type="GO" id="GO:0004497">
    <property type="term" value="F:monooxygenase activity"/>
    <property type="evidence" value="ECO:0007669"/>
    <property type="project" value="UniProtKB-KW"/>
</dbReference>
<dbReference type="InterPro" id="IPR001117">
    <property type="entry name" value="Cu-oxidase_2nd"/>
</dbReference>
<dbReference type="GO" id="GO:0016705">
    <property type="term" value="F:oxidoreductase activity, acting on paired donors, with incorporation or reduction of molecular oxygen"/>
    <property type="evidence" value="ECO:0007669"/>
    <property type="project" value="InterPro"/>
</dbReference>
<dbReference type="GO" id="GO:0005506">
    <property type="term" value="F:iron ion binding"/>
    <property type="evidence" value="ECO:0007669"/>
    <property type="project" value="InterPro"/>
</dbReference>
<dbReference type="InterPro" id="IPR033138">
    <property type="entry name" value="Cu_oxidase_CS"/>
</dbReference>
<feature type="domain" description="Plastocyanin-like" evidence="13">
    <location>
        <begin position="1181"/>
        <end position="1324"/>
    </location>
</feature>
<evidence type="ECO:0000256" key="4">
    <source>
        <dbReference type="ARBA" id="ARBA00010617"/>
    </source>
</evidence>
<protein>
    <recommendedName>
        <fullName evidence="18">Laccase</fullName>
    </recommendedName>
</protein>